<dbReference type="AlphaFoldDB" id="A0A239IY86"/>
<reference evidence="1 2" key="1">
    <citation type="submission" date="2017-06" db="EMBL/GenBank/DDBJ databases">
        <authorList>
            <person name="Kim H.J."/>
            <person name="Triplett B.A."/>
        </authorList>
    </citation>
    <scope>NUCLEOTIDE SEQUENCE [LARGE SCALE GENOMIC DNA]</scope>
    <source>
        <strain evidence="1 2">DSM 29339</strain>
    </source>
</reference>
<gene>
    <name evidence="1" type="ORF">SAMN05421757_1058</name>
</gene>
<dbReference type="OrthoDB" id="8266142at2"/>
<sequence length="210" mass="23563">MESSDDQAIRSASAAAGRLFRTYERHCIGPSSDTLFDLLTAMHSLNDRLQRAVGKDFHHVEEFVALKAIRNLAHHQEELRSNVRVIPAPAYSDLAIMCILRRDQVERAIENSQERWRNEIRAACEAVFHWYGQAVNINPCVFNFMVKAYEEISEVGVRPAEEDIASFENSYRNEEAHGHSHFVEGILRAPAAEITGLLASVADEMPSAGA</sequence>
<organism evidence="1 2">
    <name type="scientific">Tropicimonas sediminicola</name>
    <dbReference type="NCBI Taxonomy" id="1031541"/>
    <lineage>
        <taxon>Bacteria</taxon>
        <taxon>Pseudomonadati</taxon>
        <taxon>Pseudomonadota</taxon>
        <taxon>Alphaproteobacteria</taxon>
        <taxon>Rhodobacterales</taxon>
        <taxon>Roseobacteraceae</taxon>
        <taxon>Tropicimonas</taxon>
    </lineage>
</organism>
<dbReference type="RefSeq" id="WP_089233608.1">
    <property type="nucleotide sequence ID" value="NZ_FZOY01000005.1"/>
</dbReference>
<protein>
    <submittedName>
        <fullName evidence="1">Uncharacterized protein</fullName>
    </submittedName>
</protein>
<accession>A0A239IY86</accession>
<dbReference type="Proteomes" id="UP000198426">
    <property type="component" value="Unassembled WGS sequence"/>
</dbReference>
<keyword evidence="2" id="KW-1185">Reference proteome</keyword>
<evidence type="ECO:0000313" key="2">
    <source>
        <dbReference type="Proteomes" id="UP000198426"/>
    </source>
</evidence>
<name>A0A239IY86_9RHOB</name>
<evidence type="ECO:0000313" key="1">
    <source>
        <dbReference type="EMBL" id="SNS98485.1"/>
    </source>
</evidence>
<dbReference type="EMBL" id="FZOY01000005">
    <property type="protein sequence ID" value="SNS98485.1"/>
    <property type="molecule type" value="Genomic_DNA"/>
</dbReference>
<proteinExistence type="predicted"/>